<feature type="coiled-coil region" evidence="1">
    <location>
        <begin position="218"/>
        <end position="245"/>
    </location>
</feature>
<dbReference type="SUPFAM" id="SSF82199">
    <property type="entry name" value="SET domain"/>
    <property type="match status" value="1"/>
</dbReference>
<keyword evidence="3" id="KW-1185">Reference proteome</keyword>
<dbReference type="AlphaFoldDB" id="A0A9N8WIL3"/>
<dbReference type="PANTHER" id="PTHR47643:SF2">
    <property type="entry name" value="TPR DOMAIN PROTEIN (AFU_ORTHOLOGUE AFUA_5G12710)"/>
    <property type="match status" value="1"/>
</dbReference>
<protein>
    <submittedName>
        <fullName evidence="2">10388_t:CDS:1</fullName>
    </submittedName>
</protein>
<gene>
    <name evidence="2" type="ORF">AGERDE_LOCUS3485</name>
</gene>
<proteinExistence type="predicted"/>
<dbReference type="Gene3D" id="1.25.40.10">
    <property type="entry name" value="Tetratricopeptide repeat domain"/>
    <property type="match status" value="1"/>
</dbReference>
<keyword evidence="1" id="KW-0175">Coiled coil</keyword>
<dbReference type="InterPro" id="IPR011990">
    <property type="entry name" value="TPR-like_helical_dom_sf"/>
</dbReference>
<name>A0A9N8WIL3_9GLOM</name>
<dbReference type="InterPro" id="IPR046341">
    <property type="entry name" value="SET_dom_sf"/>
</dbReference>
<dbReference type="EMBL" id="CAJVPL010000346">
    <property type="protein sequence ID" value="CAG8485960.1"/>
    <property type="molecule type" value="Genomic_DNA"/>
</dbReference>
<dbReference type="PANTHER" id="PTHR47643">
    <property type="entry name" value="TPR DOMAIN PROTEIN (AFU_ORTHOLOGUE AFUA_5G12710)"/>
    <property type="match status" value="1"/>
</dbReference>
<sequence>MRNEKMFTFQTTDSTFANKKANTINVELVPKNRIPISQLQIGQVHVDKFLLCRVITKCAKSTALAMVIEDPANKISPKGLSVEQASRFLPIGTILAIQNPYYKTGSQDAQTMLRSDNPNEVVIIKPDDKLLAQVRWKTSIGLSKTIETETLKVSSADDFRVRGNEYFGKKGFTSAVDEYSRGIELDSRNVVLYINRSEAHLRLSQFKRAFDDAETALKIDHKYQKAAIRKEIEEYQNQAQELHSENKHGNYNYIKIINEFLKKIETRKSSIDAKEWIHPGGPRLDYADYINDAIEIKQVGEKGRAWAEPKLAQEIYDLYAGPETIASKNLDENSLKSPEILWGIFVQETTDRDFGPGDLMFVRAQRPIKKGEELTLAYTNPRAESNKIKQLRVKIHECYDSDVTSDISQFAGV</sequence>
<dbReference type="InterPro" id="IPR053209">
    <property type="entry name" value="Gramillin-biosynth_MTr"/>
</dbReference>
<evidence type="ECO:0000313" key="3">
    <source>
        <dbReference type="Proteomes" id="UP000789831"/>
    </source>
</evidence>
<comment type="caution">
    <text evidence="2">The sequence shown here is derived from an EMBL/GenBank/DDBJ whole genome shotgun (WGS) entry which is preliminary data.</text>
</comment>
<organism evidence="2 3">
    <name type="scientific">Ambispora gerdemannii</name>
    <dbReference type="NCBI Taxonomy" id="144530"/>
    <lineage>
        <taxon>Eukaryota</taxon>
        <taxon>Fungi</taxon>
        <taxon>Fungi incertae sedis</taxon>
        <taxon>Mucoromycota</taxon>
        <taxon>Glomeromycotina</taxon>
        <taxon>Glomeromycetes</taxon>
        <taxon>Archaeosporales</taxon>
        <taxon>Ambisporaceae</taxon>
        <taxon>Ambispora</taxon>
    </lineage>
</organism>
<evidence type="ECO:0000256" key="1">
    <source>
        <dbReference type="SAM" id="Coils"/>
    </source>
</evidence>
<dbReference type="InterPro" id="IPR019734">
    <property type="entry name" value="TPR_rpt"/>
</dbReference>
<dbReference type="SUPFAM" id="SSF48452">
    <property type="entry name" value="TPR-like"/>
    <property type="match status" value="1"/>
</dbReference>
<dbReference type="OrthoDB" id="433738at2759"/>
<dbReference type="Proteomes" id="UP000789831">
    <property type="component" value="Unassembled WGS sequence"/>
</dbReference>
<accession>A0A9N8WIL3</accession>
<reference evidence="2" key="1">
    <citation type="submission" date="2021-06" db="EMBL/GenBank/DDBJ databases">
        <authorList>
            <person name="Kallberg Y."/>
            <person name="Tangrot J."/>
            <person name="Rosling A."/>
        </authorList>
    </citation>
    <scope>NUCLEOTIDE SEQUENCE</scope>
    <source>
        <strain evidence="2">MT106</strain>
    </source>
</reference>
<dbReference type="SMART" id="SM00028">
    <property type="entry name" value="TPR"/>
    <property type="match status" value="2"/>
</dbReference>
<evidence type="ECO:0000313" key="2">
    <source>
        <dbReference type="EMBL" id="CAG8485960.1"/>
    </source>
</evidence>